<dbReference type="Proteomes" id="UP000273307">
    <property type="component" value="Unassembled WGS sequence"/>
</dbReference>
<evidence type="ECO:0000256" key="2">
    <source>
        <dbReference type="SAM" id="Phobius"/>
    </source>
</evidence>
<accession>A0A498QGS9</accession>
<keyword evidence="2" id="KW-0812">Transmembrane</keyword>
<evidence type="ECO:0000313" key="3">
    <source>
        <dbReference type="EMBL" id="VBA43944.1"/>
    </source>
</evidence>
<dbReference type="AlphaFoldDB" id="A0A498QGS9"/>
<name>A0A498QGS9_9MYCO</name>
<proteinExistence type="predicted"/>
<dbReference type="EMBL" id="UPHP01000143">
    <property type="protein sequence ID" value="VBA43944.1"/>
    <property type="molecule type" value="Genomic_DNA"/>
</dbReference>
<gene>
    <name evidence="3" type="ORF">LAUMK136_05350</name>
</gene>
<sequence length="87" mass="9932">MLGGVPSFLFVLAAIAAYPWLFLPTITAGVVAYIVDREYRRRKALAARADWEHRALVAAPIRWPERRPRVPRRPADHWSVTQPIRSG</sequence>
<evidence type="ECO:0000313" key="4">
    <source>
        <dbReference type="Proteomes" id="UP000273307"/>
    </source>
</evidence>
<keyword evidence="2" id="KW-1133">Transmembrane helix</keyword>
<organism evidence="3 4">
    <name type="scientific">Mycobacterium attenuatum</name>
    <dbReference type="NCBI Taxonomy" id="2341086"/>
    <lineage>
        <taxon>Bacteria</taxon>
        <taxon>Bacillati</taxon>
        <taxon>Actinomycetota</taxon>
        <taxon>Actinomycetes</taxon>
        <taxon>Mycobacteriales</taxon>
        <taxon>Mycobacteriaceae</taxon>
        <taxon>Mycobacterium</taxon>
    </lineage>
</organism>
<keyword evidence="4" id="KW-1185">Reference proteome</keyword>
<reference evidence="3 4" key="1">
    <citation type="submission" date="2018-09" db="EMBL/GenBank/DDBJ databases">
        <authorList>
            <person name="Tagini F."/>
        </authorList>
    </citation>
    <scope>NUCLEOTIDE SEQUENCE [LARGE SCALE GENOMIC DNA]</scope>
    <source>
        <strain evidence="3 4">MK136</strain>
    </source>
</reference>
<feature type="transmembrane region" description="Helical" evidence="2">
    <location>
        <begin position="6"/>
        <end position="35"/>
    </location>
</feature>
<feature type="region of interest" description="Disordered" evidence="1">
    <location>
        <begin position="68"/>
        <end position="87"/>
    </location>
</feature>
<evidence type="ECO:0000256" key="1">
    <source>
        <dbReference type="SAM" id="MobiDB-lite"/>
    </source>
</evidence>
<dbReference type="RefSeq" id="WP_168990917.1">
    <property type="nucleotide sequence ID" value="NZ_UPHP01000143.1"/>
</dbReference>
<keyword evidence="2" id="KW-0472">Membrane</keyword>
<protein>
    <submittedName>
        <fullName evidence="3">Uncharacterized protein</fullName>
    </submittedName>
</protein>